<sequence length="54" mass="6499">YSHSHDMQELRDGLITHDDIYTIVYNMIKTSAYFDKDETYSLEMWYNKIISMDG</sequence>
<reference evidence="1" key="1">
    <citation type="submission" date="2021-06" db="EMBL/GenBank/DDBJ databases">
        <authorList>
            <person name="Kallberg Y."/>
            <person name="Tangrot J."/>
            <person name="Rosling A."/>
        </authorList>
    </citation>
    <scope>NUCLEOTIDE SEQUENCE</scope>
    <source>
        <strain evidence="1">MA461A</strain>
    </source>
</reference>
<gene>
    <name evidence="1" type="ORF">RPERSI_LOCUS26289</name>
</gene>
<protein>
    <submittedName>
        <fullName evidence="1">25839_t:CDS:1</fullName>
    </submittedName>
</protein>
<dbReference type="Proteomes" id="UP000789920">
    <property type="component" value="Unassembled WGS sequence"/>
</dbReference>
<dbReference type="EMBL" id="CAJVQC010089219">
    <property type="protein sequence ID" value="CAG8824621.1"/>
    <property type="molecule type" value="Genomic_DNA"/>
</dbReference>
<evidence type="ECO:0000313" key="2">
    <source>
        <dbReference type="Proteomes" id="UP000789920"/>
    </source>
</evidence>
<comment type="caution">
    <text evidence="1">The sequence shown here is derived from an EMBL/GenBank/DDBJ whole genome shotgun (WGS) entry which is preliminary data.</text>
</comment>
<name>A0ACA9S4B5_9GLOM</name>
<keyword evidence="2" id="KW-1185">Reference proteome</keyword>
<feature type="non-terminal residue" evidence="1">
    <location>
        <position position="1"/>
    </location>
</feature>
<evidence type="ECO:0000313" key="1">
    <source>
        <dbReference type="EMBL" id="CAG8824621.1"/>
    </source>
</evidence>
<accession>A0ACA9S4B5</accession>
<feature type="non-terminal residue" evidence="1">
    <location>
        <position position="54"/>
    </location>
</feature>
<proteinExistence type="predicted"/>
<organism evidence="1 2">
    <name type="scientific">Racocetra persica</name>
    <dbReference type="NCBI Taxonomy" id="160502"/>
    <lineage>
        <taxon>Eukaryota</taxon>
        <taxon>Fungi</taxon>
        <taxon>Fungi incertae sedis</taxon>
        <taxon>Mucoromycota</taxon>
        <taxon>Glomeromycotina</taxon>
        <taxon>Glomeromycetes</taxon>
        <taxon>Diversisporales</taxon>
        <taxon>Gigasporaceae</taxon>
        <taxon>Racocetra</taxon>
    </lineage>
</organism>